<dbReference type="HOGENOM" id="CLU_2540644_0_0_5"/>
<gene>
    <name evidence="1" type="ORF">Salmuc_02754</name>
</gene>
<comment type="caution">
    <text evidence="1">The sequence shown here is derived from an EMBL/GenBank/DDBJ whole genome shotgun (WGS) entry which is preliminary data.</text>
</comment>
<keyword evidence="2" id="KW-1185">Reference proteome</keyword>
<organism evidence="1 2">
    <name type="scientific">Salipiger mucosus DSM 16094</name>
    <dbReference type="NCBI Taxonomy" id="1123237"/>
    <lineage>
        <taxon>Bacteria</taxon>
        <taxon>Pseudomonadati</taxon>
        <taxon>Pseudomonadota</taxon>
        <taxon>Alphaproteobacteria</taxon>
        <taxon>Rhodobacterales</taxon>
        <taxon>Roseobacteraceae</taxon>
        <taxon>Salipiger</taxon>
    </lineage>
</organism>
<evidence type="ECO:0000313" key="1">
    <source>
        <dbReference type="EMBL" id="EPX85374.1"/>
    </source>
</evidence>
<dbReference type="RefSeq" id="WP_021119831.1">
    <property type="nucleotide sequence ID" value="NZ_KE557273.1"/>
</dbReference>
<reference evidence="2" key="1">
    <citation type="journal article" date="2014" name="Stand. Genomic Sci.">
        <title>Genome sequence of the exopolysaccharide-producing Salipiger mucosus type strain (DSM 16094(T)), a moderately halophilic member of the Roseobacter clade.</title>
        <authorList>
            <person name="Riedel T."/>
            <person name="Spring S."/>
            <person name="Fiebig A."/>
            <person name="Petersen J."/>
            <person name="Kyrpides N.C."/>
            <person name="Goker M."/>
            <person name="Klenk H.P."/>
        </authorList>
    </citation>
    <scope>NUCLEOTIDE SEQUENCE [LARGE SCALE GENOMIC DNA]</scope>
    <source>
        <strain evidence="2">DSM 16094</strain>
    </source>
</reference>
<evidence type="ECO:0000313" key="2">
    <source>
        <dbReference type="Proteomes" id="UP000015347"/>
    </source>
</evidence>
<accession>S9SGE8</accession>
<dbReference type="EMBL" id="APVH01000009">
    <property type="protein sequence ID" value="EPX85374.1"/>
    <property type="molecule type" value="Genomic_DNA"/>
</dbReference>
<name>S9SGE8_9RHOB</name>
<dbReference type="AlphaFoldDB" id="S9SGE8"/>
<protein>
    <submittedName>
        <fullName evidence="1">Uncharacterized protein</fullName>
    </submittedName>
</protein>
<dbReference type="OrthoDB" id="8117092at2"/>
<proteinExistence type="predicted"/>
<dbReference type="Proteomes" id="UP000015347">
    <property type="component" value="Unassembled WGS sequence"/>
</dbReference>
<dbReference type="STRING" id="1123237.Salmuc_02754"/>
<sequence length="83" mass="9485">MSKARIEITKGMVDWQEHFTDAGRRPVLDMIGREVFFIDMVEEDGSRLNLWIVDTYEKAIFYAESAAHSEGYAVDDLVLAEGK</sequence>